<sequence>MKEPMMADSHEITVRNYKQPMRNRLIMMLICIGIALTSFFVVSKWATSVESYHWVIKTLNGLQKKALGLSGTATALATGAAAIPGEAATPIANKLADVAGYMVIVYAVIIVEKYLLTITGYIAFKILFPIGCVLLATGNFLKNGWKEFIYRIGIKSIILGVLLWGLVPTSAWVTNMVNETYAKSYEADFTLEDTEELLDEGDTSANADKKDEAQETKDKKFSFSGFLNNAKDKVDDAIDAVGEVATEKLSAFEDGLNRIIEGVAVLLVTTCAIPVLVMLSFTWILKGIMGLKIPSITLQSVPRVSERKRKKTEEN</sequence>
<proteinExistence type="predicted"/>
<dbReference type="Proteomes" id="UP000003793">
    <property type="component" value="Unassembled WGS sequence"/>
</dbReference>
<keyword evidence="1" id="KW-0812">Transmembrane</keyword>
<comment type="caution">
    <text evidence="2">The sequence shown here is derived from an EMBL/GenBank/DDBJ whole genome shotgun (WGS) entry which is preliminary data.</text>
</comment>
<feature type="transmembrane region" description="Helical" evidence="1">
    <location>
        <begin position="95"/>
        <end position="116"/>
    </location>
</feature>
<dbReference type="AlphaFoldDB" id="C0B7D1"/>
<protein>
    <submittedName>
        <fullName evidence="2">Uncharacterized protein</fullName>
    </submittedName>
</protein>
<keyword evidence="1" id="KW-0472">Membrane</keyword>
<accession>C0B7D1</accession>
<name>C0B7D1_9FIRM</name>
<dbReference type="GeneID" id="92824394"/>
<organism evidence="2 3">
    <name type="scientific">Coprococcus comes ATCC 27758</name>
    <dbReference type="NCBI Taxonomy" id="470146"/>
    <lineage>
        <taxon>Bacteria</taxon>
        <taxon>Bacillati</taxon>
        <taxon>Bacillota</taxon>
        <taxon>Clostridia</taxon>
        <taxon>Lachnospirales</taxon>
        <taxon>Lachnospiraceae</taxon>
        <taxon>Coprococcus</taxon>
    </lineage>
</organism>
<keyword evidence="1" id="KW-1133">Transmembrane helix</keyword>
<dbReference type="EMBL" id="ABVR01000037">
    <property type="protein sequence ID" value="EEG90824.1"/>
    <property type="molecule type" value="Genomic_DNA"/>
</dbReference>
<reference evidence="2 3" key="1">
    <citation type="submission" date="2009-02" db="EMBL/GenBank/DDBJ databases">
        <authorList>
            <person name="Fulton L."/>
            <person name="Clifton S."/>
            <person name="Fulton B."/>
            <person name="Xu J."/>
            <person name="Minx P."/>
            <person name="Pepin K.H."/>
            <person name="Johnson M."/>
            <person name="Bhonagiri V."/>
            <person name="Nash W.E."/>
            <person name="Mardis E.R."/>
            <person name="Wilson R.K."/>
        </authorList>
    </citation>
    <scope>NUCLEOTIDE SEQUENCE [LARGE SCALE GENOMIC DNA]</scope>
    <source>
        <strain evidence="2 3">ATCC 27758</strain>
    </source>
</reference>
<evidence type="ECO:0000313" key="2">
    <source>
        <dbReference type="EMBL" id="EEG90824.1"/>
    </source>
</evidence>
<feature type="transmembrane region" description="Helical" evidence="1">
    <location>
        <begin position="148"/>
        <end position="167"/>
    </location>
</feature>
<feature type="transmembrane region" description="Helical" evidence="1">
    <location>
        <begin position="122"/>
        <end position="141"/>
    </location>
</feature>
<evidence type="ECO:0000256" key="1">
    <source>
        <dbReference type="SAM" id="Phobius"/>
    </source>
</evidence>
<reference evidence="2 3" key="2">
    <citation type="submission" date="2009-03" db="EMBL/GenBank/DDBJ databases">
        <title>Draft genome sequence of Coprococcus comes (ATCC 27758).</title>
        <authorList>
            <person name="Sudarsanam P."/>
            <person name="Ley R."/>
            <person name="Guruge J."/>
            <person name="Turnbaugh P.J."/>
            <person name="Mahowald M."/>
            <person name="Liep D."/>
            <person name="Gordon J."/>
        </authorList>
    </citation>
    <scope>NUCLEOTIDE SEQUENCE [LARGE SCALE GENOMIC DNA]</scope>
    <source>
        <strain evidence="2 3">ATCC 27758</strain>
    </source>
</reference>
<evidence type="ECO:0000313" key="3">
    <source>
        <dbReference type="Proteomes" id="UP000003793"/>
    </source>
</evidence>
<dbReference type="HOGENOM" id="CLU_069563_0_0_9"/>
<dbReference type="RefSeq" id="WP_008369399.1">
    <property type="nucleotide sequence ID" value="NZ_CP102277.1"/>
</dbReference>
<gene>
    <name evidence="2" type="ORF">COPCOM_01052</name>
</gene>
<feature type="transmembrane region" description="Helical" evidence="1">
    <location>
        <begin position="25"/>
        <end position="46"/>
    </location>
</feature>
<feature type="transmembrane region" description="Helical" evidence="1">
    <location>
        <begin position="263"/>
        <end position="285"/>
    </location>
</feature>